<dbReference type="EMBL" id="VSRR010001398">
    <property type="protein sequence ID" value="MPC24975.1"/>
    <property type="molecule type" value="Genomic_DNA"/>
</dbReference>
<feature type="region of interest" description="Disordered" evidence="1">
    <location>
        <begin position="1"/>
        <end position="62"/>
    </location>
</feature>
<gene>
    <name evidence="2" type="ORF">E2C01_018069</name>
</gene>
<proteinExistence type="predicted"/>
<reference evidence="2 3" key="1">
    <citation type="submission" date="2019-05" db="EMBL/GenBank/DDBJ databases">
        <title>Another draft genome of Portunus trituberculatus and its Hox gene families provides insights of decapod evolution.</title>
        <authorList>
            <person name="Jeong J.-H."/>
            <person name="Song I."/>
            <person name="Kim S."/>
            <person name="Choi T."/>
            <person name="Kim D."/>
            <person name="Ryu S."/>
            <person name="Kim W."/>
        </authorList>
    </citation>
    <scope>NUCLEOTIDE SEQUENCE [LARGE SCALE GENOMIC DNA]</scope>
    <source>
        <tissue evidence="2">Muscle</tissue>
    </source>
</reference>
<dbReference type="Proteomes" id="UP000324222">
    <property type="component" value="Unassembled WGS sequence"/>
</dbReference>
<name>A0A5B7DUI3_PORTR</name>
<accession>A0A5B7DUI3</accession>
<feature type="compositionally biased region" description="Polar residues" evidence="1">
    <location>
        <begin position="12"/>
        <end position="32"/>
    </location>
</feature>
<comment type="caution">
    <text evidence="2">The sequence shown here is derived from an EMBL/GenBank/DDBJ whole genome shotgun (WGS) entry which is preliminary data.</text>
</comment>
<dbReference type="AlphaFoldDB" id="A0A5B7DUI3"/>
<protein>
    <submittedName>
        <fullName evidence="2">Uncharacterized protein</fullName>
    </submittedName>
</protein>
<sequence>MTDCARPLTPHQYPSTHSQTITHSPNIHQLSKGQGVFGANERPSGRNSSVTSDFGLLFNPPP</sequence>
<keyword evidence="3" id="KW-1185">Reference proteome</keyword>
<organism evidence="2 3">
    <name type="scientific">Portunus trituberculatus</name>
    <name type="common">Swimming crab</name>
    <name type="synonym">Neptunus trituberculatus</name>
    <dbReference type="NCBI Taxonomy" id="210409"/>
    <lineage>
        <taxon>Eukaryota</taxon>
        <taxon>Metazoa</taxon>
        <taxon>Ecdysozoa</taxon>
        <taxon>Arthropoda</taxon>
        <taxon>Crustacea</taxon>
        <taxon>Multicrustacea</taxon>
        <taxon>Malacostraca</taxon>
        <taxon>Eumalacostraca</taxon>
        <taxon>Eucarida</taxon>
        <taxon>Decapoda</taxon>
        <taxon>Pleocyemata</taxon>
        <taxon>Brachyura</taxon>
        <taxon>Eubrachyura</taxon>
        <taxon>Portunoidea</taxon>
        <taxon>Portunidae</taxon>
        <taxon>Portuninae</taxon>
        <taxon>Portunus</taxon>
    </lineage>
</organism>
<evidence type="ECO:0000313" key="3">
    <source>
        <dbReference type="Proteomes" id="UP000324222"/>
    </source>
</evidence>
<evidence type="ECO:0000256" key="1">
    <source>
        <dbReference type="SAM" id="MobiDB-lite"/>
    </source>
</evidence>
<evidence type="ECO:0000313" key="2">
    <source>
        <dbReference type="EMBL" id="MPC24975.1"/>
    </source>
</evidence>